<dbReference type="OrthoDB" id="5950649at2759"/>
<dbReference type="PANTHER" id="PTHR39940">
    <property type="entry name" value="PROTHORACICOTROPIC HORMONE, ISOFORM F"/>
    <property type="match status" value="1"/>
</dbReference>
<keyword evidence="3" id="KW-1185">Reference proteome</keyword>
<accession>A0A7R8V0I3</accession>
<keyword evidence="1" id="KW-0732">Signal</keyword>
<dbReference type="InParanoid" id="A0A7R8V0I3"/>
<gene>
    <name evidence="2" type="ORF">HERILL_LOCUS13050</name>
</gene>
<name>A0A7R8V0I3_HERIL</name>
<sequence>MRPWILFIFASLAIGLIVGKKDNRVTSQSDTRIHLEENEVQCWNTYFNSKCFSDYLSNQPERSFRNRLFGFDPNSIADDSGDDMRKVEADNTGVIPSDFQVSEKRSLTTMNSDCDCQVKNDYKDLGQMHYPRYIITALCQDDRQKKLQSRKFWRGSQCKPVEYIVHVLTPRLRSDSHDDTLVPDSLRPFWKFDKVTVTTGCFCSF</sequence>
<dbReference type="InterPro" id="IPR052876">
    <property type="entry name" value="Insect_Hormone_Regulators"/>
</dbReference>
<protein>
    <recommendedName>
        <fullName evidence="4">Prothoracicotropic hormone</fullName>
    </recommendedName>
</protein>
<dbReference type="SUPFAM" id="SSF57501">
    <property type="entry name" value="Cystine-knot cytokines"/>
    <property type="match status" value="1"/>
</dbReference>
<reference evidence="2 3" key="1">
    <citation type="submission" date="2020-11" db="EMBL/GenBank/DDBJ databases">
        <authorList>
            <person name="Wallbank WR R."/>
            <person name="Pardo Diaz C."/>
            <person name="Kozak K."/>
            <person name="Martin S."/>
            <person name="Jiggins C."/>
            <person name="Moest M."/>
            <person name="Warren A I."/>
            <person name="Generalovic N T."/>
            <person name="Byers J.R.P. K."/>
            <person name="Montejo-Kovacevich G."/>
            <person name="Yen C E."/>
        </authorList>
    </citation>
    <scope>NUCLEOTIDE SEQUENCE [LARGE SCALE GENOMIC DNA]</scope>
</reference>
<dbReference type="PANTHER" id="PTHR39940:SF1">
    <property type="entry name" value="PROTHORACICOTROPIC HORMONE, ISOFORM F"/>
    <property type="match status" value="1"/>
</dbReference>
<evidence type="ECO:0000313" key="2">
    <source>
        <dbReference type="EMBL" id="CAD7090581.1"/>
    </source>
</evidence>
<feature type="signal peptide" evidence="1">
    <location>
        <begin position="1"/>
        <end position="19"/>
    </location>
</feature>
<dbReference type="Proteomes" id="UP000594454">
    <property type="component" value="Chromosome 5"/>
</dbReference>
<proteinExistence type="predicted"/>
<dbReference type="EMBL" id="LR899013">
    <property type="protein sequence ID" value="CAD7090581.1"/>
    <property type="molecule type" value="Genomic_DNA"/>
</dbReference>
<dbReference type="AlphaFoldDB" id="A0A7R8V0I3"/>
<evidence type="ECO:0000256" key="1">
    <source>
        <dbReference type="SAM" id="SignalP"/>
    </source>
</evidence>
<dbReference type="GO" id="GO:0018445">
    <property type="term" value="F:prothoracicotrophic hormone activity"/>
    <property type="evidence" value="ECO:0007669"/>
    <property type="project" value="TreeGrafter"/>
</dbReference>
<evidence type="ECO:0000313" key="3">
    <source>
        <dbReference type="Proteomes" id="UP000594454"/>
    </source>
</evidence>
<dbReference type="InterPro" id="IPR029034">
    <property type="entry name" value="Cystine-knot_cytokine"/>
</dbReference>
<dbReference type="Gene3D" id="2.10.90.10">
    <property type="entry name" value="Cystine-knot cytokines"/>
    <property type="match status" value="1"/>
</dbReference>
<evidence type="ECO:0008006" key="4">
    <source>
        <dbReference type="Google" id="ProtNLM"/>
    </source>
</evidence>
<feature type="chain" id="PRO_5031436957" description="Prothoracicotropic hormone" evidence="1">
    <location>
        <begin position="20"/>
        <end position="205"/>
    </location>
</feature>
<organism evidence="2 3">
    <name type="scientific">Hermetia illucens</name>
    <name type="common">Black soldier fly</name>
    <dbReference type="NCBI Taxonomy" id="343691"/>
    <lineage>
        <taxon>Eukaryota</taxon>
        <taxon>Metazoa</taxon>
        <taxon>Ecdysozoa</taxon>
        <taxon>Arthropoda</taxon>
        <taxon>Hexapoda</taxon>
        <taxon>Insecta</taxon>
        <taxon>Pterygota</taxon>
        <taxon>Neoptera</taxon>
        <taxon>Endopterygota</taxon>
        <taxon>Diptera</taxon>
        <taxon>Brachycera</taxon>
        <taxon>Stratiomyomorpha</taxon>
        <taxon>Stratiomyidae</taxon>
        <taxon>Hermetiinae</taxon>
        <taxon>Hermetia</taxon>
    </lineage>
</organism>